<protein>
    <submittedName>
        <fullName evidence="1">Uncharacterized protein</fullName>
    </submittedName>
</protein>
<gene>
    <name evidence="1" type="ORF">SAMN04488561_4378</name>
</gene>
<accession>A0A1H5PJU0</accession>
<evidence type="ECO:0000313" key="1">
    <source>
        <dbReference type="EMBL" id="SEF13341.1"/>
    </source>
</evidence>
<evidence type="ECO:0000313" key="2">
    <source>
        <dbReference type="Proteomes" id="UP000181980"/>
    </source>
</evidence>
<sequence length="509" mass="56004">MRAVQVNFQVHHLRDRPGYLLPVLRTSRQPFSLDETLSSSLNGAAVVAGTRRGPLAPTLWTSHQGRAVPVRISVHRKQPGTLVFVGSARPNPSFLYEDTERFELLIVIDPERSTTRLTDTRAIVEALSVIARSAVEDAEAPILSLQCPVQLPVADASGDPAAERLESWPEPSRVAIRAMLALRNASSELRCRVVARIAKRCRTNGFGLWISDLRTGHGPGNWINLVAVDDAAAARFRESVDAGTDDDVDFVVPVTLVGPARVGTTNAVLSYLARCDGIGVAGCAISALDDLAFIHLQLARSTSRFDEPLPSHEQWLEFNETASAERSLEIRMHDLVTRLGGRPAAVGDLDGQRDELSPSSRVGLKMTDYQLLAGPTILTSHGADDRKALWFSWRQDSEQELSHVVDALGEAVRLSGMASAGHFGAEGFNIDYLVCRRIRGTSFRAKGKLIIDRRTAKDSVTPSPHEPAETRLSVRLEDAWRDLLDHRRIGGIQDLSVAWREYYLSGRRR</sequence>
<proteinExistence type="predicted"/>
<dbReference type="EMBL" id="FNUC01000004">
    <property type="protein sequence ID" value="SEF13341.1"/>
    <property type="molecule type" value="Genomic_DNA"/>
</dbReference>
<dbReference type="STRING" id="561176.SAMN04488561_4378"/>
<reference evidence="2" key="1">
    <citation type="submission" date="2016-10" db="EMBL/GenBank/DDBJ databases">
        <authorList>
            <person name="Varghese N."/>
            <person name="Submissions S."/>
        </authorList>
    </citation>
    <scope>NUCLEOTIDE SEQUENCE [LARGE SCALE GENOMIC DNA]</scope>
    <source>
        <strain evidence="2">DSM 45237</strain>
    </source>
</reference>
<dbReference type="AlphaFoldDB" id="A0A1H5PJU0"/>
<keyword evidence="2" id="KW-1185">Reference proteome</keyword>
<dbReference type="Proteomes" id="UP000181980">
    <property type="component" value="Unassembled WGS sequence"/>
</dbReference>
<organism evidence="1 2">
    <name type="scientific">Jiangella alba</name>
    <dbReference type="NCBI Taxonomy" id="561176"/>
    <lineage>
        <taxon>Bacteria</taxon>
        <taxon>Bacillati</taxon>
        <taxon>Actinomycetota</taxon>
        <taxon>Actinomycetes</taxon>
        <taxon>Jiangellales</taxon>
        <taxon>Jiangellaceae</taxon>
        <taxon>Jiangella</taxon>
    </lineage>
</organism>
<name>A0A1H5PJU0_9ACTN</name>